<proteinExistence type="predicted"/>
<dbReference type="EMBL" id="LECT01000006">
    <property type="protein sequence ID" value="KLU07547.1"/>
    <property type="molecule type" value="Genomic_DNA"/>
</dbReference>
<dbReference type="Proteomes" id="UP000036367">
    <property type="component" value="Unassembled WGS sequence"/>
</dbReference>
<dbReference type="SUPFAM" id="SSF52833">
    <property type="entry name" value="Thioredoxin-like"/>
    <property type="match status" value="1"/>
</dbReference>
<dbReference type="AlphaFoldDB" id="A0A0J1BM46"/>
<dbReference type="STRING" id="595434.RISK_000625"/>
<dbReference type="PATRIC" id="fig|595434.4.peg.605"/>
<feature type="active site" description="Nucleophile" evidence="1">
    <location>
        <position position="14"/>
    </location>
</feature>
<feature type="disulfide bond" description="Redox-active" evidence="2">
    <location>
        <begin position="11"/>
        <end position="14"/>
    </location>
</feature>
<keyword evidence="5" id="KW-1185">Reference proteome</keyword>
<evidence type="ECO:0000259" key="3">
    <source>
        <dbReference type="Pfam" id="PF13192"/>
    </source>
</evidence>
<evidence type="ECO:0000256" key="2">
    <source>
        <dbReference type="PIRSR" id="PIRSR037031-51"/>
    </source>
</evidence>
<dbReference type="Gene3D" id="3.40.30.10">
    <property type="entry name" value="Glutaredoxin"/>
    <property type="match status" value="1"/>
</dbReference>
<dbReference type="NCBIfam" id="TIGR00412">
    <property type="entry name" value="redox_disulf_2"/>
    <property type="match status" value="1"/>
</dbReference>
<keyword evidence="2" id="KW-1015">Disulfide bond</keyword>
<accession>A0A0J1BM46</accession>
<name>A0A0J1BM46_RHOIS</name>
<evidence type="ECO:0000256" key="1">
    <source>
        <dbReference type="PIRSR" id="PIRSR037031-50"/>
    </source>
</evidence>
<feature type="domain" description="Thioredoxin-like fold" evidence="3">
    <location>
        <begin position="3"/>
        <end position="76"/>
    </location>
</feature>
<reference evidence="4" key="1">
    <citation type="submission" date="2015-05" db="EMBL/GenBank/DDBJ databases">
        <title>Permanent draft genome of Rhodopirellula islandicus K833.</title>
        <authorList>
            <person name="Kizina J."/>
            <person name="Richter M."/>
            <person name="Glockner F.O."/>
            <person name="Harder J."/>
        </authorList>
    </citation>
    <scope>NUCLEOTIDE SEQUENCE [LARGE SCALE GENOMIC DNA]</scope>
    <source>
        <strain evidence="4">K833</strain>
    </source>
</reference>
<evidence type="ECO:0000313" key="4">
    <source>
        <dbReference type="EMBL" id="KLU07547.1"/>
    </source>
</evidence>
<organism evidence="4 5">
    <name type="scientific">Rhodopirellula islandica</name>
    <dbReference type="NCBI Taxonomy" id="595434"/>
    <lineage>
        <taxon>Bacteria</taxon>
        <taxon>Pseudomonadati</taxon>
        <taxon>Planctomycetota</taxon>
        <taxon>Planctomycetia</taxon>
        <taxon>Pirellulales</taxon>
        <taxon>Pirellulaceae</taxon>
        <taxon>Rhodopirellula</taxon>
    </lineage>
</organism>
<feature type="active site" description="Nucleophile" evidence="1">
    <location>
        <position position="11"/>
    </location>
</feature>
<dbReference type="RefSeq" id="WP_047812649.1">
    <property type="nucleotide sequence ID" value="NZ_LECT01000006.1"/>
</dbReference>
<gene>
    <name evidence="4" type="ORF">RISK_000625</name>
</gene>
<dbReference type="InterPro" id="IPR012336">
    <property type="entry name" value="Thioredoxin-like_fold"/>
</dbReference>
<dbReference type="Pfam" id="PF13192">
    <property type="entry name" value="Thioredoxin_3"/>
    <property type="match status" value="1"/>
</dbReference>
<dbReference type="OrthoDB" id="9800630at2"/>
<comment type="caution">
    <text evidence="4">The sequence shown here is derived from an EMBL/GenBank/DDBJ whole genome shotgun (WGS) entry which is preliminary data.</text>
</comment>
<sequence>MAKIQVLGTGCSKCGYLLKNAEAVVEERQAGDTVEKVDDIMEVLEFNPSALPALAIDGKVVSVGTVPSPTEIHQLIDQSNQRENL</sequence>
<dbReference type="InterPro" id="IPR005243">
    <property type="entry name" value="THIRX-like_proc"/>
</dbReference>
<keyword evidence="2" id="KW-0676">Redox-active center</keyword>
<dbReference type="PANTHER" id="PTHR36450:SF1">
    <property type="entry name" value="THIOREDOXIN"/>
    <property type="match status" value="1"/>
</dbReference>
<protein>
    <submittedName>
        <fullName evidence="4">Redox-active disulfide protein 2</fullName>
    </submittedName>
</protein>
<evidence type="ECO:0000313" key="5">
    <source>
        <dbReference type="Proteomes" id="UP000036367"/>
    </source>
</evidence>
<dbReference type="PANTHER" id="PTHR36450">
    <property type="entry name" value="THIOREDOXIN"/>
    <property type="match status" value="1"/>
</dbReference>
<dbReference type="PIRSF" id="PIRSF037031">
    <property type="entry name" value="Redox_disulphide_2"/>
    <property type="match status" value="1"/>
</dbReference>
<dbReference type="InterPro" id="IPR036249">
    <property type="entry name" value="Thioredoxin-like_sf"/>
</dbReference>